<name>A0ABT0C382_9BACT</name>
<reference evidence="2 3" key="1">
    <citation type="submission" date="2022-03" db="EMBL/GenBank/DDBJ databases">
        <title>Parabacteroides sp. nov. isolated from swine feces.</title>
        <authorList>
            <person name="Bak J.E."/>
        </authorList>
    </citation>
    <scope>NUCLEOTIDE SEQUENCE [LARGE SCALE GENOMIC DNA]</scope>
    <source>
        <strain evidence="2 3">AGMB00274</strain>
    </source>
</reference>
<evidence type="ECO:0000313" key="3">
    <source>
        <dbReference type="Proteomes" id="UP001165444"/>
    </source>
</evidence>
<evidence type="ECO:0000256" key="1">
    <source>
        <dbReference type="SAM" id="SignalP"/>
    </source>
</evidence>
<organism evidence="2 3">
    <name type="scientific">Parabacteroides faecalis</name>
    <dbReference type="NCBI Taxonomy" id="2924040"/>
    <lineage>
        <taxon>Bacteria</taxon>
        <taxon>Pseudomonadati</taxon>
        <taxon>Bacteroidota</taxon>
        <taxon>Bacteroidia</taxon>
        <taxon>Bacteroidales</taxon>
        <taxon>Tannerellaceae</taxon>
        <taxon>Parabacteroides</taxon>
    </lineage>
</organism>
<dbReference type="RefSeq" id="WP_243325827.1">
    <property type="nucleotide sequence ID" value="NZ_JAKZMM010000034.1"/>
</dbReference>
<keyword evidence="1" id="KW-0732">Signal</keyword>
<protein>
    <submittedName>
        <fullName evidence="2">Basic secretory family protein</fullName>
    </submittedName>
</protein>
<accession>A0ABT0C382</accession>
<proteinExistence type="predicted"/>
<dbReference type="PROSITE" id="PS51257">
    <property type="entry name" value="PROKAR_LIPOPROTEIN"/>
    <property type="match status" value="1"/>
</dbReference>
<feature type="chain" id="PRO_5045169438" evidence="1">
    <location>
        <begin position="24"/>
        <end position="265"/>
    </location>
</feature>
<keyword evidence="3" id="KW-1185">Reference proteome</keyword>
<dbReference type="EMBL" id="JAKZMM010000034">
    <property type="protein sequence ID" value="MCJ2381469.1"/>
    <property type="molecule type" value="Genomic_DNA"/>
</dbReference>
<dbReference type="PANTHER" id="PTHR33321">
    <property type="match status" value="1"/>
</dbReference>
<dbReference type="Proteomes" id="UP001165444">
    <property type="component" value="Unassembled WGS sequence"/>
</dbReference>
<feature type="signal peptide" evidence="1">
    <location>
        <begin position="1"/>
        <end position="23"/>
    </location>
</feature>
<dbReference type="PANTHER" id="PTHR33321:SF12">
    <property type="entry name" value="PLANT BASIC SECRETORY PROTEIN (BSP) FAMILY PROTEIN"/>
    <property type="match status" value="1"/>
</dbReference>
<dbReference type="Pfam" id="PF04450">
    <property type="entry name" value="BSP"/>
    <property type="match status" value="1"/>
</dbReference>
<sequence length="265" mass="29997">MKSRFLISCFFSLACCCCISCQSNTTEETKETVSATWDNYDVGQIDFQVLSPETRGAAIYKTIIPDPDTYITEQARKVLATLYFSPEDSIPGIECIHYKLREYDGVSAKDGAPPAITIEYSTKWIEKSFGEGDTAKVDYETRGVLYHELTHGFQLEPQGIGSYGTNKTFWAMIEGVADAVRLLNGCFTPEDRPKGGHYMDGYRTTGFFLAWLTENKDKDFLRKFNRSTLEVIPWSFEGGIQYALGSDQHVDDLWKEYMKAMGDEI</sequence>
<comment type="caution">
    <text evidence="2">The sequence shown here is derived from an EMBL/GenBank/DDBJ whole genome shotgun (WGS) entry which is preliminary data.</text>
</comment>
<gene>
    <name evidence="2" type="ORF">MUN53_12765</name>
</gene>
<dbReference type="InterPro" id="IPR007541">
    <property type="entry name" value="Uncharacterised_BSP"/>
</dbReference>
<evidence type="ECO:0000313" key="2">
    <source>
        <dbReference type="EMBL" id="MCJ2381469.1"/>
    </source>
</evidence>